<dbReference type="GO" id="GO:0071949">
    <property type="term" value="F:FAD binding"/>
    <property type="evidence" value="ECO:0007669"/>
    <property type="project" value="InterPro"/>
</dbReference>
<evidence type="ECO:0000256" key="5">
    <source>
        <dbReference type="ARBA" id="ARBA00022827"/>
    </source>
</evidence>
<accession>A0AAW1M407</accession>
<evidence type="ECO:0000256" key="6">
    <source>
        <dbReference type="ARBA" id="ARBA00023157"/>
    </source>
</evidence>
<dbReference type="InterPro" id="IPR006094">
    <property type="entry name" value="Oxid_FAD_bind_N"/>
</dbReference>
<keyword evidence="10" id="KW-1185">Reference proteome</keyword>
<proteinExistence type="inferred from homology"/>
<evidence type="ECO:0000259" key="8">
    <source>
        <dbReference type="PROSITE" id="PS51387"/>
    </source>
</evidence>
<keyword evidence="5" id="KW-0274">FAD</keyword>
<dbReference type="Pfam" id="PF01565">
    <property type="entry name" value="FAD_binding_4"/>
    <property type="match status" value="1"/>
</dbReference>
<dbReference type="InterPro" id="IPR016166">
    <property type="entry name" value="FAD-bd_PCMH"/>
</dbReference>
<evidence type="ECO:0000256" key="3">
    <source>
        <dbReference type="ARBA" id="ARBA00022630"/>
    </source>
</evidence>
<keyword evidence="3" id="KW-0285">Flavoprotein</keyword>
<dbReference type="InterPro" id="IPR036318">
    <property type="entry name" value="FAD-bd_PCMH-like_sf"/>
</dbReference>
<dbReference type="EMBL" id="JBDFQZ010000003">
    <property type="protein sequence ID" value="KAK9740873.1"/>
    <property type="molecule type" value="Genomic_DNA"/>
</dbReference>
<evidence type="ECO:0000256" key="2">
    <source>
        <dbReference type="ARBA" id="ARBA00005466"/>
    </source>
</evidence>
<dbReference type="Proteomes" id="UP001443914">
    <property type="component" value="Unassembled WGS sequence"/>
</dbReference>
<protein>
    <recommendedName>
        <fullName evidence="8">FAD-binding PCMH-type domain-containing protein</fullName>
    </recommendedName>
</protein>
<gene>
    <name evidence="9" type="ORF">RND81_03G067300</name>
</gene>
<evidence type="ECO:0000256" key="7">
    <source>
        <dbReference type="ARBA" id="ARBA00023180"/>
    </source>
</evidence>
<reference evidence="9" key="1">
    <citation type="submission" date="2024-03" db="EMBL/GenBank/DDBJ databases">
        <title>WGS assembly of Saponaria officinalis var. Norfolk2.</title>
        <authorList>
            <person name="Jenkins J."/>
            <person name="Shu S."/>
            <person name="Grimwood J."/>
            <person name="Barry K."/>
            <person name="Goodstein D."/>
            <person name="Schmutz J."/>
            <person name="Leebens-Mack J."/>
            <person name="Osbourn A."/>
        </authorList>
    </citation>
    <scope>NUCLEOTIDE SEQUENCE [LARGE SCALE GENOMIC DNA]</scope>
    <source>
        <strain evidence="9">JIC</strain>
    </source>
</reference>
<organism evidence="9 10">
    <name type="scientific">Saponaria officinalis</name>
    <name type="common">Common soapwort</name>
    <name type="synonym">Lychnis saponaria</name>
    <dbReference type="NCBI Taxonomy" id="3572"/>
    <lineage>
        <taxon>Eukaryota</taxon>
        <taxon>Viridiplantae</taxon>
        <taxon>Streptophyta</taxon>
        <taxon>Embryophyta</taxon>
        <taxon>Tracheophyta</taxon>
        <taxon>Spermatophyta</taxon>
        <taxon>Magnoliopsida</taxon>
        <taxon>eudicotyledons</taxon>
        <taxon>Gunneridae</taxon>
        <taxon>Pentapetalae</taxon>
        <taxon>Caryophyllales</taxon>
        <taxon>Caryophyllaceae</taxon>
        <taxon>Caryophylleae</taxon>
        <taxon>Saponaria</taxon>
    </lineage>
</organism>
<comment type="caution">
    <text evidence="9">The sequence shown here is derived from an EMBL/GenBank/DDBJ whole genome shotgun (WGS) entry which is preliminary data.</text>
</comment>
<dbReference type="Gene3D" id="3.30.465.10">
    <property type="match status" value="1"/>
</dbReference>
<dbReference type="PROSITE" id="PS51387">
    <property type="entry name" value="FAD_PCMH"/>
    <property type="match status" value="1"/>
</dbReference>
<keyword evidence="7" id="KW-0325">Glycoprotein</keyword>
<comment type="similarity">
    <text evidence="2">Belongs to the oxygen-dependent FAD-linked oxidoreductase family.</text>
</comment>
<dbReference type="InterPro" id="IPR016169">
    <property type="entry name" value="FAD-bd_PCMH_sub2"/>
</dbReference>
<dbReference type="InterPro" id="IPR012951">
    <property type="entry name" value="BBE"/>
</dbReference>
<comment type="cofactor">
    <cofactor evidence="1">
        <name>FAD</name>
        <dbReference type="ChEBI" id="CHEBI:57692"/>
    </cofactor>
</comment>
<evidence type="ECO:0000313" key="9">
    <source>
        <dbReference type="EMBL" id="KAK9740873.1"/>
    </source>
</evidence>
<dbReference type="AlphaFoldDB" id="A0AAW1M407"/>
<keyword evidence="4" id="KW-0732">Signal</keyword>
<keyword evidence="6" id="KW-1015">Disulfide bond</keyword>
<dbReference type="Pfam" id="PF08031">
    <property type="entry name" value="BBE"/>
    <property type="match status" value="1"/>
</dbReference>
<dbReference type="FunFam" id="3.30.43.10:FF:000004">
    <property type="entry name" value="Berberine bridge enzyme-like 15"/>
    <property type="match status" value="1"/>
</dbReference>
<evidence type="ECO:0000256" key="4">
    <source>
        <dbReference type="ARBA" id="ARBA00022729"/>
    </source>
</evidence>
<dbReference type="GO" id="GO:0016491">
    <property type="term" value="F:oxidoreductase activity"/>
    <property type="evidence" value="ECO:0007669"/>
    <property type="project" value="InterPro"/>
</dbReference>
<dbReference type="PANTHER" id="PTHR32448">
    <property type="entry name" value="OS08G0158400 PROTEIN"/>
    <property type="match status" value="1"/>
</dbReference>
<sequence>MEPKLHTSNNYSLFVIIIFSLFSVAFSDTLYDNFLQCLTQKTPNNSPQNISSILFSQQNKQFTSVLQAYIRNLRFSSPTTPKPLLIITPLNPTQVSTAVICSNKLGLHVKIRSGGHDYDGLSYISDDPFVILDMINLRTIKITVNSDSATAYMEAGATLGELYHAIQAKSNVYGFPAGVCPTVGVGGHVSGGGYGNMIRKYGLSVDHIVDAQVVDYTGRILNRKTMGEDMFWAIRGGGGASFAVILSFTVNLVRVPETVTVFNVKRFQSDNATDLVYKWQSVMKNIDHNLFIRLLLQPVTDPKNKGKKTARVTFISLYLGNSDDLVTVLGNELPELGIKKQDCLEMSWAKSVLFWANFDNTTSVDVLLNRTYDADYGKRKSDYVQNPISKPDLELLWKKLVELDKPGLVFNSYGGIMNEIADNATPFPHRNGNLYKIQYSISWHDAGGIADSKNIGLIRELYSFMEPYVSQNPRGTYLNYRDVDIGVARNWTYNEGQVYGRKYFLGNFDRLVKVKTLVDPNNFFRNEQSIPTLRS</sequence>
<dbReference type="Gene3D" id="3.30.43.10">
    <property type="entry name" value="Uridine Diphospho-n-acetylenolpyruvylglucosamine Reductase, domain 2"/>
    <property type="match status" value="1"/>
</dbReference>
<name>A0AAW1M407_SAPOF</name>
<evidence type="ECO:0000313" key="10">
    <source>
        <dbReference type="Proteomes" id="UP001443914"/>
    </source>
</evidence>
<evidence type="ECO:0000256" key="1">
    <source>
        <dbReference type="ARBA" id="ARBA00001974"/>
    </source>
</evidence>
<dbReference type="Gene3D" id="3.40.462.20">
    <property type="match status" value="1"/>
</dbReference>
<feature type="domain" description="FAD-binding PCMH-type" evidence="8">
    <location>
        <begin position="79"/>
        <end position="255"/>
    </location>
</feature>
<dbReference type="SUPFAM" id="SSF56176">
    <property type="entry name" value="FAD-binding/transporter-associated domain-like"/>
    <property type="match status" value="1"/>
</dbReference>
<dbReference type="InterPro" id="IPR016167">
    <property type="entry name" value="FAD-bd_PCMH_sub1"/>
</dbReference>